<organism evidence="2 3">
    <name type="scientific">Cupriavidus taiwanensis</name>
    <dbReference type="NCBI Taxonomy" id="164546"/>
    <lineage>
        <taxon>Bacteria</taxon>
        <taxon>Pseudomonadati</taxon>
        <taxon>Pseudomonadota</taxon>
        <taxon>Betaproteobacteria</taxon>
        <taxon>Burkholderiales</taxon>
        <taxon>Burkholderiaceae</taxon>
        <taxon>Cupriavidus</taxon>
    </lineage>
</organism>
<proteinExistence type="predicted"/>
<protein>
    <submittedName>
        <fullName evidence="2">Integrase</fullName>
    </submittedName>
</protein>
<keyword evidence="2" id="KW-0614">Plasmid</keyword>
<name>A0A375IRZ1_9BURK</name>
<sequence length="87" mass="8929">MRRLLGLQGQLRVSADVKLTHPAEVKLTHLVEDGGFAADADTGARSGNQGIGETRCGGEGDSTADGSVAQHGAVLFARRTRGSVQAA</sequence>
<feature type="region of interest" description="Disordered" evidence="1">
    <location>
        <begin position="38"/>
        <end position="65"/>
    </location>
</feature>
<accession>A0A375IRZ1</accession>
<evidence type="ECO:0000313" key="3">
    <source>
        <dbReference type="Proteomes" id="UP000255505"/>
    </source>
</evidence>
<dbReference type="Proteomes" id="UP000255505">
    <property type="component" value="Plasmid III"/>
</dbReference>
<evidence type="ECO:0000313" key="2">
    <source>
        <dbReference type="EMBL" id="SPK77384.1"/>
    </source>
</evidence>
<reference evidence="2 3" key="1">
    <citation type="submission" date="2018-01" db="EMBL/GenBank/DDBJ databases">
        <authorList>
            <person name="Gaut B.S."/>
            <person name="Morton B.R."/>
            <person name="Clegg M.T."/>
            <person name="Duvall M.R."/>
        </authorList>
    </citation>
    <scope>NUCLEOTIDE SEQUENCE [LARGE SCALE GENOMIC DNA]</scope>
    <source>
        <strain evidence="2">Cupriavidus taiwanensis LMG 19425</strain>
        <plasmid evidence="3">Plasmid iii</plasmid>
    </source>
</reference>
<geneLocation type="plasmid" evidence="2">
    <name>III</name>
</geneLocation>
<dbReference type="EMBL" id="LT991978">
    <property type="protein sequence ID" value="SPK77384.1"/>
    <property type="molecule type" value="Genomic_DNA"/>
</dbReference>
<gene>
    <name evidence="2" type="ORF">CT19425_P30233</name>
</gene>
<dbReference type="AlphaFoldDB" id="A0A375IRZ1"/>
<evidence type="ECO:0000256" key="1">
    <source>
        <dbReference type="SAM" id="MobiDB-lite"/>
    </source>
</evidence>